<comment type="caution">
    <text evidence="1">The sequence shown here is derived from an EMBL/GenBank/DDBJ whole genome shotgun (WGS) entry which is preliminary data.</text>
</comment>
<dbReference type="Proteomes" id="UP000266861">
    <property type="component" value="Unassembled WGS sequence"/>
</dbReference>
<evidence type="ECO:0000313" key="2">
    <source>
        <dbReference type="Proteomes" id="UP000266861"/>
    </source>
</evidence>
<gene>
    <name evidence="1" type="ORF">Glove_691g10</name>
</gene>
<name>A0A397G671_9GLOM</name>
<accession>A0A397G671</accession>
<dbReference type="AlphaFoldDB" id="A0A397G671"/>
<keyword evidence="2" id="KW-1185">Reference proteome</keyword>
<proteinExistence type="predicted"/>
<organism evidence="1 2">
    <name type="scientific">Diversispora epigaea</name>
    <dbReference type="NCBI Taxonomy" id="1348612"/>
    <lineage>
        <taxon>Eukaryota</taxon>
        <taxon>Fungi</taxon>
        <taxon>Fungi incertae sedis</taxon>
        <taxon>Mucoromycota</taxon>
        <taxon>Glomeromycotina</taxon>
        <taxon>Glomeromycetes</taxon>
        <taxon>Diversisporales</taxon>
        <taxon>Diversisporaceae</taxon>
        <taxon>Diversispora</taxon>
    </lineage>
</organism>
<evidence type="ECO:0000313" key="1">
    <source>
        <dbReference type="EMBL" id="RHZ45108.1"/>
    </source>
</evidence>
<sequence>MEIGKINYLPTRNSTYLTSKINDKCKKTKMVIFPHFLNIYHKNGPTKIIYKNLNQNIDNLTFLDNIIKSDAETMTIHVPKIDFGFLRSIIRPKEANPNATHIKKLLPYHSYKVYPKALVEIARSSAHIPNLLPYRSYKVVMEKMFKDLAHPKESNP</sequence>
<dbReference type="EMBL" id="PQFF01000556">
    <property type="protein sequence ID" value="RHZ45108.1"/>
    <property type="molecule type" value="Genomic_DNA"/>
</dbReference>
<protein>
    <submittedName>
        <fullName evidence="1">Uncharacterized protein</fullName>
    </submittedName>
</protein>
<reference evidence="1 2" key="1">
    <citation type="submission" date="2018-08" db="EMBL/GenBank/DDBJ databases">
        <title>Genome and evolution of the arbuscular mycorrhizal fungus Diversispora epigaea (formerly Glomus versiforme) and its bacterial endosymbionts.</title>
        <authorList>
            <person name="Sun X."/>
            <person name="Fei Z."/>
            <person name="Harrison M."/>
        </authorList>
    </citation>
    <scope>NUCLEOTIDE SEQUENCE [LARGE SCALE GENOMIC DNA]</scope>
    <source>
        <strain evidence="1 2">IT104</strain>
    </source>
</reference>